<evidence type="ECO:0000313" key="3">
    <source>
        <dbReference type="Proteomes" id="UP000887458"/>
    </source>
</evidence>
<comment type="caution">
    <text evidence="2">The sequence shown here is derived from an EMBL/GenBank/DDBJ whole genome shotgun (WGS) entry which is preliminary data.</text>
</comment>
<name>A0ABQ8ITV5_DERPT</name>
<protein>
    <submittedName>
        <fullName evidence="2">Uncharacterized protein</fullName>
    </submittedName>
</protein>
<dbReference type="Proteomes" id="UP000887458">
    <property type="component" value="Unassembled WGS sequence"/>
</dbReference>
<evidence type="ECO:0000313" key="2">
    <source>
        <dbReference type="EMBL" id="KAH9413728.1"/>
    </source>
</evidence>
<reference evidence="2 3" key="1">
    <citation type="journal article" date="2018" name="J. Allergy Clin. Immunol.">
        <title>High-quality assembly of Dermatophagoides pteronyssinus genome and transcriptome reveals a wide range of novel allergens.</title>
        <authorList>
            <person name="Liu X.Y."/>
            <person name="Yang K.Y."/>
            <person name="Wang M.Q."/>
            <person name="Kwok J.S."/>
            <person name="Zeng X."/>
            <person name="Yang Z."/>
            <person name="Xiao X.J."/>
            <person name="Lau C.P."/>
            <person name="Li Y."/>
            <person name="Huang Z.M."/>
            <person name="Ba J.G."/>
            <person name="Yim A.K."/>
            <person name="Ouyang C.Y."/>
            <person name="Ngai S.M."/>
            <person name="Chan T.F."/>
            <person name="Leung E.L."/>
            <person name="Liu L."/>
            <person name="Liu Z.G."/>
            <person name="Tsui S.K."/>
        </authorList>
    </citation>
    <scope>NUCLEOTIDE SEQUENCE [LARGE SCALE GENOMIC DNA]</scope>
    <source>
        <strain evidence="2">Derp</strain>
    </source>
</reference>
<gene>
    <name evidence="2" type="ORF">DERP_012061</name>
</gene>
<accession>A0ABQ8ITV5</accession>
<keyword evidence="3" id="KW-1185">Reference proteome</keyword>
<feature type="region of interest" description="Disordered" evidence="1">
    <location>
        <begin position="68"/>
        <end position="93"/>
    </location>
</feature>
<proteinExistence type="predicted"/>
<organism evidence="2 3">
    <name type="scientific">Dermatophagoides pteronyssinus</name>
    <name type="common">European house dust mite</name>
    <dbReference type="NCBI Taxonomy" id="6956"/>
    <lineage>
        <taxon>Eukaryota</taxon>
        <taxon>Metazoa</taxon>
        <taxon>Ecdysozoa</taxon>
        <taxon>Arthropoda</taxon>
        <taxon>Chelicerata</taxon>
        <taxon>Arachnida</taxon>
        <taxon>Acari</taxon>
        <taxon>Acariformes</taxon>
        <taxon>Sarcoptiformes</taxon>
        <taxon>Astigmata</taxon>
        <taxon>Psoroptidia</taxon>
        <taxon>Analgoidea</taxon>
        <taxon>Pyroglyphidae</taxon>
        <taxon>Dermatophagoidinae</taxon>
        <taxon>Dermatophagoides</taxon>
    </lineage>
</organism>
<evidence type="ECO:0000256" key="1">
    <source>
        <dbReference type="SAM" id="MobiDB-lite"/>
    </source>
</evidence>
<dbReference type="EMBL" id="NJHN03000119">
    <property type="protein sequence ID" value="KAH9413728.1"/>
    <property type="molecule type" value="Genomic_DNA"/>
</dbReference>
<reference evidence="2 3" key="2">
    <citation type="journal article" date="2022" name="Mol. Biol. Evol.">
        <title>Comparative Genomics Reveals Insights into the Divergent Evolution of Astigmatic Mites and Household Pest Adaptations.</title>
        <authorList>
            <person name="Xiong Q."/>
            <person name="Wan A.T."/>
            <person name="Liu X."/>
            <person name="Fung C.S."/>
            <person name="Xiao X."/>
            <person name="Malainual N."/>
            <person name="Hou J."/>
            <person name="Wang L."/>
            <person name="Wang M."/>
            <person name="Yang K.Y."/>
            <person name="Cui Y."/>
            <person name="Leung E.L."/>
            <person name="Nong W."/>
            <person name="Shin S.K."/>
            <person name="Au S.W."/>
            <person name="Jeong K.Y."/>
            <person name="Chew F.T."/>
            <person name="Hui J.H."/>
            <person name="Leung T.F."/>
            <person name="Tungtrongchitr A."/>
            <person name="Zhong N."/>
            <person name="Liu Z."/>
            <person name="Tsui S.K."/>
        </authorList>
    </citation>
    <scope>NUCLEOTIDE SEQUENCE [LARGE SCALE GENOMIC DNA]</scope>
    <source>
        <strain evidence="2">Derp</strain>
    </source>
</reference>
<sequence length="93" mass="10166">MIRRNVIVTLVPGSHGPRQSGSVIVAILICDEFGCCSVIVAGELIVEYGEDFELTTFDVIDCVDDDKEDEDVGSLDEDNVEELDDDGKDDVDE</sequence>